<feature type="transmembrane region" description="Helical" evidence="6">
    <location>
        <begin position="302"/>
        <end position="321"/>
    </location>
</feature>
<feature type="transmembrane region" description="Helical" evidence="6">
    <location>
        <begin position="327"/>
        <end position="354"/>
    </location>
</feature>
<comment type="caution">
    <text evidence="8">The sequence shown here is derived from an EMBL/GenBank/DDBJ whole genome shotgun (WGS) entry which is preliminary data.</text>
</comment>
<dbReference type="RefSeq" id="WP_264945704.1">
    <property type="nucleotide sequence ID" value="NZ_JAPDRA010000009.1"/>
</dbReference>
<keyword evidence="5 6" id="KW-0472">Membrane</keyword>
<gene>
    <name evidence="8" type="ORF">ACFQ1E_16435</name>
</gene>
<dbReference type="SUPFAM" id="SSF103473">
    <property type="entry name" value="MFS general substrate transporter"/>
    <property type="match status" value="1"/>
</dbReference>
<dbReference type="PROSITE" id="PS50850">
    <property type="entry name" value="MFS"/>
    <property type="match status" value="1"/>
</dbReference>
<protein>
    <submittedName>
        <fullName evidence="8">Spinster family MFS transporter</fullName>
    </submittedName>
</protein>
<dbReference type="InterPro" id="IPR036259">
    <property type="entry name" value="MFS_trans_sf"/>
</dbReference>
<accession>A0ABW3HEJ9</accession>
<feature type="transmembrane region" description="Helical" evidence="6">
    <location>
        <begin position="267"/>
        <end position="290"/>
    </location>
</feature>
<feature type="transmembrane region" description="Helical" evidence="6">
    <location>
        <begin position="361"/>
        <end position="385"/>
    </location>
</feature>
<evidence type="ECO:0000313" key="9">
    <source>
        <dbReference type="Proteomes" id="UP001596977"/>
    </source>
</evidence>
<dbReference type="InterPro" id="IPR020846">
    <property type="entry name" value="MFS_dom"/>
</dbReference>
<keyword evidence="3 6" id="KW-0812">Transmembrane</keyword>
<keyword evidence="4 6" id="KW-1133">Transmembrane helix</keyword>
<keyword evidence="9" id="KW-1185">Reference proteome</keyword>
<evidence type="ECO:0000256" key="4">
    <source>
        <dbReference type="ARBA" id="ARBA00022989"/>
    </source>
</evidence>
<feature type="transmembrane region" description="Helical" evidence="6">
    <location>
        <begin position="177"/>
        <end position="197"/>
    </location>
</feature>
<feature type="transmembrane region" description="Helical" evidence="6">
    <location>
        <begin position="20"/>
        <end position="37"/>
    </location>
</feature>
<dbReference type="InterPro" id="IPR011701">
    <property type="entry name" value="MFS"/>
</dbReference>
<reference evidence="9" key="1">
    <citation type="journal article" date="2019" name="Int. J. Syst. Evol. Microbiol.">
        <title>The Global Catalogue of Microorganisms (GCM) 10K type strain sequencing project: providing services to taxonomists for standard genome sequencing and annotation.</title>
        <authorList>
            <consortium name="The Broad Institute Genomics Platform"/>
            <consortium name="The Broad Institute Genome Sequencing Center for Infectious Disease"/>
            <person name="Wu L."/>
            <person name="Ma J."/>
        </authorList>
    </citation>
    <scope>NUCLEOTIDE SEQUENCE [LARGE SCALE GENOMIC DNA]</scope>
    <source>
        <strain evidence="9">CCUG 62982</strain>
    </source>
</reference>
<evidence type="ECO:0000256" key="5">
    <source>
        <dbReference type="ARBA" id="ARBA00023136"/>
    </source>
</evidence>
<dbReference type="Pfam" id="PF07690">
    <property type="entry name" value="MFS_1"/>
    <property type="match status" value="1"/>
</dbReference>
<proteinExistence type="predicted"/>
<feature type="transmembrane region" description="Helical" evidence="6">
    <location>
        <begin position="58"/>
        <end position="79"/>
    </location>
</feature>
<evidence type="ECO:0000256" key="2">
    <source>
        <dbReference type="ARBA" id="ARBA00022448"/>
    </source>
</evidence>
<dbReference type="PANTHER" id="PTHR23505:SF79">
    <property type="entry name" value="PROTEIN SPINSTER"/>
    <property type="match status" value="1"/>
</dbReference>
<evidence type="ECO:0000313" key="8">
    <source>
        <dbReference type="EMBL" id="MFD0947932.1"/>
    </source>
</evidence>
<dbReference type="EMBL" id="JBHTJG010000009">
    <property type="protein sequence ID" value="MFD0947932.1"/>
    <property type="molecule type" value="Genomic_DNA"/>
</dbReference>
<dbReference type="InterPro" id="IPR044770">
    <property type="entry name" value="MFS_spinster-like"/>
</dbReference>
<feature type="transmembrane region" description="Helical" evidence="6">
    <location>
        <begin position="397"/>
        <end position="417"/>
    </location>
</feature>
<evidence type="ECO:0000256" key="6">
    <source>
        <dbReference type="SAM" id="Phobius"/>
    </source>
</evidence>
<keyword evidence="2" id="KW-0813">Transport</keyword>
<name>A0ABW3HEJ9_9SPHN</name>
<dbReference type="PANTHER" id="PTHR23505">
    <property type="entry name" value="SPINSTER"/>
    <property type="match status" value="1"/>
</dbReference>
<feature type="transmembrane region" description="Helical" evidence="6">
    <location>
        <begin position="148"/>
        <end position="171"/>
    </location>
</feature>
<dbReference type="CDD" id="cd17328">
    <property type="entry name" value="MFS_spinster_like"/>
    <property type="match status" value="1"/>
</dbReference>
<organism evidence="8 9">
    <name type="scientific">Sphingomonas canadensis</name>
    <dbReference type="NCBI Taxonomy" id="1219257"/>
    <lineage>
        <taxon>Bacteria</taxon>
        <taxon>Pseudomonadati</taxon>
        <taxon>Pseudomonadota</taxon>
        <taxon>Alphaproteobacteria</taxon>
        <taxon>Sphingomonadales</taxon>
        <taxon>Sphingomonadaceae</taxon>
        <taxon>Sphingomonas</taxon>
    </lineage>
</organism>
<evidence type="ECO:0000259" key="7">
    <source>
        <dbReference type="PROSITE" id="PS50850"/>
    </source>
</evidence>
<feature type="domain" description="Major facilitator superfamily (MFS) profile" evidence="7">
    <location>
        <begin position="24"/>
        <end position="424"/>
    </location>
</feature>
<feature type="transmembrane region" description="Helical" evidence="6">
    <location>
        <begin position="91"/>
        <end position="113"/>
    </location>
</feature>
<dbReference type="Proteomes" id="UP001596977">
    <property type="component" value="Unassembled WGS sequence"/>
</dbReference>
<comment type="subcellular location">
    <subcellularLocation>
        <location evidence="1">Membrane</location>
        <topology evidence="1">Multi-pass membrane protein</topology>
    </subcellularLocation>
</comment>
<evidence type="ECO:0000256" key="3">
    <source>
        <dbReference type="ARBA" id="ARBA00022692"/>
    </source>
</evidence>
<sequence>MSANPSGTPAGGARSPWPWTATWPLFLLTMISVFNYLDRSLLGLALPAIKKEMGSSDTLLGLVSGLAFILFYSVLGVPIAWLADRANRRNIIAAGLAFWSMMTAFTGFVANLWQLALARLLMGAGEACGMPPSNSILADLFKADRRPLALAIFGTASSISSIVFFPIAGWIAQTHGWRAMFMVMGAPGILLAVIFFLTVREPQRLTPPPPRLSLARGLWGDIGALFANRCFAWIFAGVTLMGANVWAAGAWTPTFFVRVHNLGVGEVASIIGPARGFIGLAGILIGGALIDRLPKDRVFWRIGIPAIACLLAGPAEALFLLGNSHWAWVGGFALSSFFTLIHQAPIFAAVVNIVEERRRALAISLVLLGASLIGNALGPSAVGLLNDLLHASFGDHAIRYSMLMIAVTPVLAALCFWRAAVLYAAAGGARDEDGAAEPARGA</sequence>
<evidence type="ECO:0000256" key="1">
    <source>
        <dbReference type="ARBA" id="ARBA00004141"/>
    </source>
</evidence>
<feature type="transmembrane region" description="Helical" evidence="6">
    <location>
        <begin position="218"/>
        <end position="247"/>
    </location>
</feature>
<dbReference type="Gene3D" id="1.20.1250.20">
    <property type="entry name" value="MFS general substrate transporter like domains"/>
    <property type="match status" value="1"/>
</dbReference>